<evidence type="ECO:0000313" key="2">
    <source>
        <dbReference type="EMBL" id="KAA5609609.1"/>
    </source>
</evidence>
<feature type="region of interest" description="Disordered" evidence="1">
    <location>
        <begin position="167"/>
        <end position="194"/>
    </location>
</feature>
<reference evidence="2 3" key="1">
    <citation type="submission" date="2019-09" db="EMBL/GenBank/DDBJ databases">
        <title>Genome sequence of Rhodovastum atsumiense, a diverse member of the Acetobacteraceae family of non-sulfur purple photosynthetic bacteria.</title>
        <authorList>
            <person name="Meyer T."/>
            <person name="Kyndt J."/>
        </authorList>
    </citation>
    <scope>NUCLEOTIDE SEQUENCE [LARGE SCALE GENOMIC DNA]</scope>
    <source>
        <strain evidence="2 3">DSM 21279</strain>
    </source>
</reference>
<dbReference type="AlphaFoldDB" id="A0A5M6INX3"/>
<protein>
    <recommendedName>
        <fullName evidence="4">Energy transducer TonB</fullName>
    </recommendedName>
</protein>
<comment type="caution">
    <text evidence="2">The sequence shown here is derived from an EMBL/GenBank/DDBJ whole genome shotgun (WGS) entry which is preliminary data.</text>
</comment>
<dbReference type="EMBL" id="VWPK01000047">
    <property type="protein sequence ID" value="KAA5609609.1"/>
    <property type="molecule type" value="Genomic_DNA"/>
</dbReference>
<proteinExistence type="predicted"/>
<organism evidence="2 3">
    <name type="scientific">Rhodovastum atsumiense</name>
    <dbReference type="NCBI Taxonomy" id="504468"/>
    <lineage>
        <taxon>Bacteria</taxon>
        <taxon>Pseudomonadati</taxon>
        <taxon>Pseudomonadota</taxon>
        <taxon>Alphaproteobacteria</taxon>
        <taxon>Acetobacterales</taxon>
        <taxon>Acetobacteraceae</taxon>
        <taxon>Rhodovastum</taxon>
    </lineage>
</organism>
<gene>
    <name evidence="2" type="ORF">F1189_23580</name>
</gene>
<evidence type="ECO:0000313" key="3">
    <source>
        <dbReference type="Proteomes" id="UP000325255"/>
    </source>
</evidence>
<dbReference type="OrthoDB" id="7161229at2"/>
<evidence type="ECO:0000256" key="1">
    <source>
        <dbReference type="SAM" id="MobiDB-lite"/>
    </source>
</evidence>
<evidence type="ECO:0008006" key="4">
    <source>
        <dbReference type="Google" id="ProtNLM"/>
    </source>
</evidence>
<accession>A0A5M6INX3</accession>
<sequence>MKALKWIGGLMLSLIILGSLLPKGPPPAWDAYVKYSAEDGVKDRLRDPDSAEFKNVFVRSLDENTRAVCGLINAKNGFGGRVGFTPFLVIFKKSGDQALRSPALLASESIGGGVSADVSAGAIQLACFGNPQPPAAPPAPASKIEEKGIPNTAALNNTLERLRALQRQQQTERAAPAPMGNGDNPKGLSDRLSSSQLSAIGERIRECWSKDAGALDLEKMQAKLLVTVGADGVAREAMIAPEDRGRLNDPRFRVFAERAVRAALNPRCATLPIPKGLIGSVGIVRVTFRP</sequence>
<dbReference type="Proteomes" id="UP000325255">
    <property type="component" value="Unassembled WGS sequence"/>
</dbReference>
<keyword evidence="3" id="KW-1185">Reference proteome</keyword>
<dbReference type="Gene3D" id="3.30.1150.10">
    <property type="match status" value="1"/>
</dbReference>
<name>A0A5M6INX3_9PROT</name>
<dbReference type="RefSeq" id="WP_150043444.1">
    <property type="nucleotide sequence ID" value="NZ_OW485607.1"/>
</dbReference>